<keyword evidence="1" id="KW-0732">Signal</keyword>
<organism evidence="2 3">
    <name type="scientific">Actinomadura rugatobispora</name>
    <dbReference type="NCBI Taxonomy" id="1994"/>
    <lineage>
        <taxon>Bacteria</taxon>
        <taxon>Bacillati</taxon>
        <taxon>Actinomycetota</taxon>
        <taxon>Actinomycetes</taxon>
        <taxon>Streptosporangiales</taxon>
        <taxon>Thermomonosporaceae</taxon>
        <taxon>Actinomadura</taxon>
    </lineage>
</organism>
<protein>
    <recommendedName>
        <fullName evidence="4">Lactococcin 972 family bacteriocin</fullName>
    </recommendedName>
</protein>
<sequence>MNNVQRVAIVGFAAAGMAMFGSAAMADTWHSREFETATPKGAASFGLVSAAGHGHEGKDGGKEGNHRHGKAFFKKWGTIADKHGATSFKVGSFAD</sequence>
<keyword evidence="3" id="KW-1185">Reference proteome</keyword>
<dbReference type="Proteomes" id="UP001596074">
    <property type="component" value="Unassembled WGS sequence"/>
</dbReference>
<comment type="caution">
    <text evidence="2">The sequence shown here is derived from an EMBL/GenBank/DDBJ whole genome shotgun (WGS) entry which is preliminary data.</text>
</comment>
<evidence type="ECO:0000313" key="3">
    <source>
        <dbReference type="Proteomes" id="UP001596074"/>
    </source>
</evidence>
<reference evidence="3" key="1">
    <citation type="journal article" date="2019" name="Int. J. Syst. Evol. Microbiol.">
        <title>The Global Catalogue of Microorganisms (GCM) 10K type strain sequencing project: providing services to taxonomists for standard genome sequencing and annotation.</title>
        <authorList>
            <consortium name="The Broad Institute Genomics Platform"/>
            <consortium name="The Broad Institute Genome Sequencing Center for Infectious Disease"/>
            <person name="Wu L."/>
            <person name="Ma J."/>
        </authorList>
    </citation>
    <scope>NUCLEOTIDE SEQUENCE [LARGE SCALE GENOMIC DNA]</scope>
    <source>
        <strain evidence="3">KCTC 42087</strain>
    </source>
</reference>
<feature type="chain" id="PRO_5046714115" description="Lactococcin 972 family bacteriocin" evidence="1">
    <location>
        <begin position="27"/>
        <end position="95"/>
    </location>
</feature>
<evidence type="ECO:0000313" key="2">
    <source>
        <dbReference type="EMBL" id="MFC5748756.1"/>
    </source>
</evidence>
<gene>
    <name evidence="2" type="ORF">ACFPZN_24330</name>
</gene>
<feature type="signal peptide" evidence="1">
    <location>
        <begin position="1"/>
        <end position="26"/>
    </location>
</feature>
<name>A0ABW0ZZZ5_9ACTN</name>
<evidence type="ECO:0008006" key="4">
    <source>
        <dbReference type="Google" id="ProtNLM"/>
    </source>
</evidence>
<dbReference type="RefSeq" id="WP_378284434.1">
    <property type="nucleotide sequence ID" value="NZ_JBHSON010000035.1"/>
</dbReference>
<accession>A0ABW0ZZZ5</accession>
<evidence type="ECO:0000256" key="1">
    <source>
        <dbReference type="SAM" id="SignalP"/>
    </source>
</evidence>
<proteinExistence type="predicted"/>
<dbReference type="EMBL" id="JBHSON010000035">
    <property type="protein sequence ID" value="MFC5748756.1"/>
    <property type="molecule type" value="Genomic_DNA"/>
</dbReference>